<reference evidence="2 3" key="1">
    <citation type="submission" date="2018-10" db="EMBL/GenBank/DDBJ databases">
        <title>Genomic Encyclopedia of Archaeal and Bacterial Type Strains, Phase II (KMG-II): from individual species to whole genera.</title>
        <authorList>
            <person name="Goeker M."/>
        </authorList>
    </citation>
    <scope>NUCLEOTIDE SEQUENCE [LARGE SCALE GENOMIC DNA]</scope>
    <source>
        <strain evidence="2 3">DSM 18602</strain>
    </source>
</reference>
<keyword evidence="1" id="KW-0812">Transmembrane</keyword>
<evidence type="ECO:0000313" key="2">
    <source>
        <dbReference type="EMBL" id="RKR84154.1"/>
    </source>
</evidence>
<comment type="caution">
    <text evidence="2">The sequence shown here is derived from an EMBL/GenBank/DDBJ whole genome shotgun (WGS) entry which is preliminary data.</text>
</comment>
<dbReference type="Proteomes" id="UP000268007">
    <property type="component" value="Unassembled WGS sequence"/>
</dbReference>
<evidence type="ECO:0000256" key="1">
    <source>
        <dbReference type="SAM" id="Phobius"/>
    </source>
</evidence>
<organism evidence="2 3">
    <name type="scientific">Mucilaginibacter gracilis</name>
    <dbReference type="NCBI Taxonomy" id="423350"/>
    <lineage>
        <taxon>Bacteria</taxon>
        <taxon>Pseudomonadati</taxon>
        <taxon>Bacteroidota</taxon>
        <taxon>Sphingobacteriia</taxon>
        <taxon>Sphingobacteriales</taxon>
        <taxon>Sphingobacteriaceae</taxon>
        <taxon>Mucilaginibacter</taxon>
    </lineage>
</organism>
<protein>
    <submittedName>
        <fullName evidence="2">Uncharacterized protein</fullName>
    </submittedName>
</protein>
<proteinExistence type="predicted"/>
<name>A0A495J701_9SPHI</name>
<gene>
    <name evidence="2" type="ORF">BDD43_4381</name>
</gene>
<feature type="transmembrane region" description="Helical" evidence="1">
    <location>
        <begin position="20"/>
        <end position="40"/>
    </location>
</feature>
<keyword evidence="3" id="KW-1185">Reference proteome</keyword>
<dbReference type="AlphaFoldDB" id="A0A495J701"/>
<sequence>MAGLPIRELREISRMVTRLIFSFHFKYFVMNELIQTFIAFDITDQIASVFITLSSVFLIAFVFRMFRKGTIRYVFGQAPLSSPRKA</sequence>
<evidence type="ECO:0000313" key="3">
    <source>
        <dbReference type="Proteomes" id="UP000268007"/>
    </source>
</evidence>
<keyword evidence="1" id="KW-1133">Transmembrane helix</keyword>
<feature type="transmembrane region" description="Helical" evidence="1">
    <location>
        <begin position="46"/>
        <end position="66"/>
    </location>
</feature>
<dbReference type="EMBL" id="RBKU01000001">
    <property type="protein sequence ID" value="RKR84154.1"/>
    <property type="molecule type" value="Genomic_DNA"/>
</dbReference>
<accession>A0A495J701</accession>
<keyword evidence="1" id="KW-0472">Membrane</keyword>